<dbReference type="InterPro" id="IPR047964">
    <property type="entry name" value="EFR1-like"/>
</dbReference>
<dbReference type="EMBL" id="JAOQJV010000021">
    <property type="protein sequence ID" value="MCU6700945.1"/>
    <property type="molecule type" value="Genomic_DNA"/>
</dbReference>
<dbReference type="Gene3D" id="3.30.70.20">
    <property type="match status" value="1"/>
</dbReference>
<dbReference type="NCBIfam" id="NF038196">
    <property type="entry name" value="ferrodoxin_EFR1"/>
    <property type="match status" value="1"/>
</dbReference>
<reference evidence="6 7" key="1">
    <citation type="journal article" date="2021" name="ISME Commun">
        <title>Automated analysis of genomic sequences facilitates high-throughput and comprehensive description of bacteria.</title>
        <authorList>
            <person name="Hitch T.C.A."/>
        </authorList>
    </citation>
    <scope>NUCLEOTIDE SEQUENCE [LARGE SCALE GENOMIC DNA]</scope>
    <source>
        <strain evidence="6 7">Sanger_02</strain>
    </source>
</reference>
<dbReference type="InterPro" id="IPR008254">
    <property type="entry name" value="Flavodoxin/NO_synth"/>
</dbReference>
<feature type="domain" description="4Fe-4S ferredoxin-type" evidence="5">
    <location>
        <begin position="172"/>
        <end position="200"/>
    </location>
</feature>
<dbReference type="Gene3D" id="3.40.50.360">
    <property type="match status" value="1"/>
</dbReference>
<accession>A0ABT2S9J5</accession>
<dbReference type="SUPFAM" id="SSF52218">
    <property type="entry name" value="Flavoproteins"/>
    <property type="match status" value="1"/>
</dbReference>
<comment type="caution">
    <text evidence="6">The sequence shown here is derived from an EMBL/GenBank/DDBJ whole genome shotgun (WGS) entry which is preliminary data.</text>
</comment>
<dbReference type="PROSITE" id="PS51379">
    <property type="entry name" value="4FE4S_FER_2"/>
    <property type="match status" value="2"/>
</dbReference>
<name>A0ABT2S9J5_9FIRM</name>
<proteinExistence type="predicted"/>
<dbReference type="InterPro" id="IPR029039">
    <property type="entry name" value="Flavoprotein-like_sf"/>
</dbReference>
<evidence type="ECO:0000259" key="5">
    <source>
        <dbReference type="PROSITE" id="PS51379"/>
    </source>
</evidence>
<sequence length="251" mass="27718">MKFYNIFFSPTGGTKKVADIIINGTKQEAEVIDLIKEPDKIKKVQFKKDDVCLVSVPSYGGRIPSVITEMFRNVKADGTKAILAVVFGNRAIDDTLLELQDVLEASGFVCIAGMEAVAEHSLLHQFGTGRPDSQDEKELMGFATKIMENIATQRTPEFPGNRPYRQYGGVPFKPTVNKKCTSCGLCAKECPTGAISLDDPKITDNDKCISCMHCVAVCPKKARNYSKFISFIAGRNMKKICSGRKENKLYL</sequence>
<evidence type="ECO:0000256" key="3">
    <source>
        <dbReference type="ARBA" id="ARBA00023014"/>
    </source>
</evidence>
<gene>
    <name evidence="6" type="ORF">OCV65_11980</name>
</gene>
<feature type="domain" description="4Fe-4S ferredoxin-type" evidence="5">
    <location>
        <begin position="204"/>
        <end position="228"/>
    </location>
</feature>
<keyword evidence="2" id="KW-0408">Iron</keyword>
<dbReference type="RefSeq" id="WP_262582236.1">
    <property type="nucleotide sequence ID" value="NZ_JAOQJV010000021.1"/>
</dbReference>
<evidence type="ECO:0000313" key="6">
    <source>
        <dbReference type="EMBL" id="MCU6700945.1"/>
    </source>
</evidence>
<dbReference type="InterPro" id="IPR017900">
    <property type="entry name" value="4Fe4S_Fe_S_CS"/>
</dbReference>
<dbReference type="Pfam" id="PF13187">
    <property type="entry name" value="Fer4_9"/>
    <property type="match status" value="1"/>
</dbReference>
<dbReference type="Proteomes" id="UP001207605">
    <property type="component" value="Unassembled WGS sequence"/>
</dbReference>
<dbReference type="InterPro" id="IPR017896">
    <property type="entry name" value="4Fe4S_Fe-S-bd"/>
</dbReference>
<dbReference type="PANTHER" id="PTHR43122">
    <property type="entry name" value="FERREDOXIN SUBUNIT OF PYRUVATE:FLAVODOXIN OXIDOREDUCTASE-RELATED"/>
    <property type="match status" value="1"/>
</dbReference>
<protein>
    <submittedName>
        <fullName evidence="6">EFR1 family ferrodoxin</fullName>
    </submittedName>
</protein>
<dbReference type="PROSITE" id="PS00198">
    <property type="entry name" value="4FE4S_FER_1"/>
    <property type="match status" value="2"/>
</dbReference>
<dbReference type="PANTHER" id="PTHR43122:SF1">
    <property type="entry name" value="IRON-SULFUR-BINDING PROTEIN"/>
    <property type="match status" value="1"/>
</dbReference>
<keyword evidence="3" id="KW-0411">Iron-sulfur</keyword>
<evidence type="ECO:0000256" key="2">
    <source>
        <dbReference type="ARBA" id="ARBA00023004"/>
    </source>
</evidence>
<dbReference type="PROSITE" id="PS50902">
    <property type="entry name" value="FLAVODOXIN_LIKE"/>
    <property type="match status" value="1"/>
</dbReference>
<keyword evidence="1" id="KW-0479">Metal-binding</keyword>
<evidence type="ECO:0000256" key="1">
    <source>
        <dbReference type="ARBA" id="ARBA00022723"/>
    </source>
</evidence>
<organism evidence="6 7">
    <name type="scientific">Dorea ammoniilytica</name>
    <dbReference type="NCBI Taxonomy" id="2981788"/>
    <lineage>
        <taxon>Bacteria</taxon>
        <taxon>Bacillati</taxon>
        <taxon>Bacillota</taxon>
        <taxon>Clostridia</taxon>
        <taxon>Lachnospirales</taxon>
        <taxon>Lachnospiraceae</taxon>
        <taxon>Dorea</taxon>
    </lineage>
</organism>
<evidence type="ECO:0000259" key="4">
    <source>
        <dbReference type="PROSITE" id="PS50902"/>
    </source>
</evidence>
<evidence type="ECO:0000313" key="7">
    <source>
        <dbReference type="Proteomes" id="UP001207605"/>
    </source>
</evidence>
<feature type="domain" description="Flavodoxin-like" evidence="4">
    <location>
        <begin position="3"/>
        <end position="147"/>
    </location>
</feature>
<keyword evidence="7" id="KW-1185">Reference proteome</keyword>
<dbReference type="SUPFAM" id="SSF54862">
    <property type="entry name" value="4Fe-4S ferredoxins"/>
    <property type="match status" value="1"/>
</dbReference>